<dbReference type="GO" id="GO:0033596">
    <property type="term" value="C:TSC1-TSC2 complex"/>
    <property type="evidence" value="ECO:0007669"/>
    <property type="project" value="TreeGrafter"/>
</dbReference>
<dbReference type="STRING" id="1684307.A0A316UBU5"/>
<feature type="compositionally biased region" description="Polar residues" evidence="2">
    <location>
        <begin position="807"/>
        <end position="821"/>
    </location>
</feature>
<dbReference type="GeneID" id="37013768"/>
<feature type="region of interest" description="Disordered" evidence="2">
    <location>
        <begin position="715"/>
        <end position="781"/>
    </location>
</feature>
<feature type="compositionally biased region" description="Low complexity" evidence="2">
    <location>
        <begin position="750"/>
        <end position="781"/>
    </location>
</feature>
<feature type="compositionally biased region" description="Low complexity" evidence="2">
    <location>
        <begin position="822"/>
        <end position="835"/>
    </location>
</feature>
<dbReference type="Proteomes" id="UP000245942">
    <property type="component" value="Unassembled WGS sequence"/>
</dbReference>
<feature type="compositionally biased region" description="Low complexity" evidence="2">
    <location>
        <begin position="715"/>
        <end position="726"/>
    </location>
</feature>
<evidence type="ECO:0000313" key="4">
    <source>
        <dbReference type="Proteomes" id="UP000245942"/>
    </source>
</evidence>
<feature type="region of interest" description="Disordered" evidence="2">
    <location>
        <begin position="1281"/>
        <end position="1319"/>
    </location>
</feature>
<dbReference type="RefSeq" id="XP_025349762.1">
    <property type="nucleotide sequence ID" value="XM_025492034.1"/>
</dbReference>
<feature type="region of interest" description="Disordered" evidence="2">
    <location>
        <begin position="796"/>
        <end position="871"/>
    </location>
</feature>
<feature type="compositionally biased region" description="Polar residues" evidence="2">
    <location>
        <begin position="843"/>
        <end position="852"/>
    </location>
</feature>
<organism evidence="3 4">
    <name type="scientific">Pseudomicrostroma glucosiphilum</name>
    <dbReference type="NCBI Taxonomy" id="1684307"/>
    <lineage>
        <taxon>Eukaryota</taxon>
        <taxon>Fungi</taxon>
        <taxon>Dikarya</taxon>
        <taxon>Basidiomycota</taxon>
        <taxon>Ustilaginomycotina</taxon>
        <taxon>Exobasidiomycetes</taxon>
        <taxon>Microstromatales</taxon>
        <taxon>Microstromatales incertae sedis</taxon>
        <taxon>Pseudomicrostroma</taxon>
    </lineage>
</organism>
<accession>A0A316UBU5</accession>
<dbReference type="PANTHER" id="PTHR15154:SF2">
    <property type="entry name" value="HAMARTIN"/>
    <property type="match status" value="1"/>
</dbReference>
<dbReference type="EMBL" id="KZ819323">
    <property type="protein sequence ID" value="PWN22602.1"/>
    <property type="molecule type" value="Genomic_DNA"/>
</dbReference>
<gene>
    <name evidence="3" type="ORF">BCV69DRAFT_281592</name>
</gene>
<proteinExistence type="predicted"/>
<reference evidence="3 4" key="1">
    <citation type="journal article" date="2018" name="Mol. Biol. Evol.">
        <title>Broad Genomic Sampling Reveals a Smut Pathogenic Ancestry of the Fungal Clade Ustilaginomycotina.</title>
        <authorList>
            <person name="Kijpornyongpan T."/>
            <person name="Mondo S.J."/>
            <person name="Barry K."/>
            <person name="Sandor L."/>
            <person name="Lee J."/>
            <person name="Lipzen A."/>
            <person name="Pangilinan J."/>
            <person name="LaButti K."/>
            <person name="Hainaut M."/>
            <person name="Henrissat B."/>
            <person name="Grigoriev I.V."/>
            <person name="Spatafora J.W."/>
            <person name="Aime M.C."/>
        </authorList>
    </citation>
    <scope>NUCLEOTIDE SEQUENCE [LARGE SCALE GENOMIC DNA]</scope>
    <source>
        <strain evidence="3 4">MCA 4718</strain>
    </source>
</reference>
<evidence type="ECO:0008006" key="5">
    <source>
        <dbReference type="Google" id="ProtNLM"/>
    </source>
</evidence>
<evidence type="ECO:0000256" key="2">
    <source>
        <dbReference type="SAM" id="MobiDB-lite"/>
    </source>
</evidence>
<protein>
    <recommendedName>
        <fullName evidence="5">Hamartin-domain-containing protein</fullName>
    </recommendedName>
</protein>
<evidence type="ECO:0000313" key="3">
    <source>
        <dbReference type="EMBL" id="PWN22602.1"/>
    </source>
</evidence>
<feature type="region of interest" description="Disordered" evidence="2">
    <location>
        <begin position="161"/>
        <end position="232"/>
    </location>
</feature>
<keyword evidence="1" id="KW-0175">Coiled coil</keyword>
<dbReference type="OrthoDB" id="28737at2759"/>
<feature type="compositionally biased region" description="Basic and acidic residues" evidence="2">
    <location>
        <begin position="1283"/>
        <end position="1319"/>
    </location>
</feature>
<feature type="compositionally biased region" description="Polar residues" evidence="2">
    <location>
        <begin position="194"/>
        <end position="205"/>
    </location>
</feature>
<evidence type="ECO:0000256" key="1">
    <source>
        <dbReference type="SAM" id="Coils"/>
    </source>
</evidence>
<feature type="region of interest" description="Disordered" evidence="2">
    <location>
        <begin position="1099"/>
        <end position="1159"/>
    </location>
</feature>
<feature type="coiled-coil region" evidence="1">
    <location>
        <begin position="935"/>
        <end position="1022"/>
    </location>
</feature>
<feature type="compositionally biased region" description="Basic and acidic residues" evidence="2">
    <location>
        <begin position="1099"/>
        <end position="1108"/>
    </location>
</feature>
<dbReference type="Pfam" id="PF04388">
    <property type="entry name" value="Hamartin"/>
    <property type="match status" value="1"/>
</dbReference>
<name>A0A316UBU5_9BASI</name>
<dbReference type="GO" id="GO:0051726">
    <property type="term" value="P:regulation of cell cycle"/>
    <property type="evidence" value="ECO:0007669"/>
    <property type="project" value="TreeGrafter"/>
</dbReference>
<dbReference type="InterPro" id="IPR007483">
    <property type="entry name" value="Hamartin"/>
</dbReference>
<feature type="region of interest" description="Disordered" evidence="2">
    <location>
        <begin position="1222"/>
        <end position="1258"/>
    </location>
</feature>
<keyword evidence="4" id="KW-1185">Reference proteome</keyword>
<sequence>MPPPNFTVGSQPVQPVHVPKATQARLKDALARIRSVLLAQGPTKAQASADKAIEALINDPNVTPAEFAGMEAQQLKSQVSQKFNSDLLSLWDEMDQEDSAKQATLVGYISELAPLIGSVPIVTEWFDILLRPILKDPRVSDHLADQARGLVIMAALATPSSAYKDEPPPTPLWPNTSDNALSRVIGGAPYPRATTESLPSDSAQRGRSGPPGEKPRSGAAGGPGSRKAGGQAVDMHRRFTQRLFDLYTQEASAPLRQEDDEGDRLDVLDQLQASTASLTPADGPSPSTKVQVTKQAQPYLLQAVASDDAKPVDIAGTTWKGNLEAIIITFGQDRPTEFFHHLSASFEEPLHRIPILLLLTIFVRLNSIHAYHITKTSLLSNIALSLQLDTSTMLVSLCITSLIMLIPHMPDWIASGGAGGVPALLAIFARIVDWRKLGPGWEHRVGSGEEMESLRMQFDEEHEEVGRLSKRLQPRADVDWKRLESSVDSETATAPDAVRFFTIIYGIFPCNTLRFLRGPIDYLRKSQYQSPLDAVWEDLIHEPELQKRSEVALRRHALHPSLVSSNAELELTKKERWEQHDAADITAECIGLSVESWQTVSWDRQQTESLARPTTTDQAYAALSRRSSNAASLPRYSKMLEPSLDAKDHMNLTEGTAAPMEDVLNGYTDLRWGQTFRRLSLASAASVSPGPTPTSRMPRSATLQALTSNIAAEHGSGALSAGPSSPVLGRTGPSPLSRPVSPTAGELMTPAATPNQSTSSSQSGRGRAPNMATTTSPPSTATAASIPIHAAFSSDFRPQVRSVSGRPATSLTGNASFALDQSPSSMSSPTFSSRPHAGAGTSAALSSITVSPSRPVRGRAHLGRSDRATMKEVSTHSGAYTVVKYLQRENLLLRGELNFELYLKDQHLRHIGRLLSNRIKASSSEAQRQNLIRMVKSLRTQLSALDVQMTRQKNEAHMTKSRHAQWESELQSKLKAFRDERRNWTSESRELKAELEALKANHEAQTRQLNEASAELFELKTQMDSIAPKVIKVKEYEEKNAHLTHCLTLWDQDVKRFEEQHREMEVFLGQWREMEMLLDASDEERRHLETALEKSRLSLEKAEREKKQMAKQALSGGGDNKSIGALPPGQTGEPSAGSSQDESSVSTAAPDGDGENTREVQNRLEQLEAEVLALRARAEEAEAELGRTRIAALAERRSPHLDTISTKDASLKSLRELQELLFSPEPSSAGAASSLPNSVGTEGSGIDDSPQPFSLGSPHLAVAEAGAASASLGQVIQEAEALEAEREARRAEGKQEHEERVEDAREAVPESPLERNSTD</sequence>
<dbReference type="GO" id="GO:0032007">
    <property type="term" value="P:negative regulation of TOR signaling"/>
    <property type="evidence" value="ECO:0007669"/>
    <property type="project" value="TreeGrafter"/>
</dbReference>
<feature type="compositionally biased region" description="Polar residues" evidence="2">
    <location>
        <begin position="1132"/>
        <end position="1147"/>
    </location>
</feature>
<feature type="compositionally biased region" description="Low complexity" evidence="2">
    <location>
        <begin position="1223"/>
        <end position="1238"/>
    </location>
</feature>
<dbReference type="PANTHER" id="PTHR15154">
    <property type="entry name" value="HAMARTIN"/>
    <property type="match status" value="1"/>
</dbReference>